<dbReference type="EMBL" id="NQVE01000201">
    <property type="protein sequence ID" value="RAL39182.1"/>
    <property type="molecule type" value="Genomic_DNA"/>
</dbReference>
<proteinExistence type="predicted"/>
<evidence type="ECO:0000313" key="3">
    <source>
        <dbReference type="Proteomes" id="UP000249390"/>
    </source>
</evidence>
<accession>A0A328D0B0</accession>
<reference evidence="2 3" key="1">
    <citation type="submission" date="2018-06" db="EMBL/GenBank/DDBJ databases">
        <title>The Genome of Cuscuta australis (Dodder) Provides Insight into the Evolution of Plant Parasitism.</title>
        <authorList>
            <person name="Liu H."/>
        </authorList>
    </citation>
    <scope>NUCLEOTIDE SEQUENCE [LARGE SCALE GENOMIC DNA]</scope>
    <source>
        <strain evidence="3">cv. Yunnan</strain>
        <tissue evidence="2">Vines</tissue>
    </source>
</reference>
<dbReference type="Proteomes" id="UP000249390">
    <property type="component" value="Unassembled WGS sequence"/>
</dbReference>
<feature type="compositionally biased region" description="Polar residues" evidence="1">
    <location>
        <begin position="31"/>
        <end position="40"/>
    </location>
</feature>
<keyword evidence="3" id="KW-1185">Reference proteome</keyword>
<dbReference type="AlphaFoldDB" id="A0A328D0B0"/>
<name>A0A328D0B0_9ASTE</name>
<gene>
    <name evidence="2" type="ORF">DM860_018010</name>
</gene>
<evidence type="ECO:0000313" key="2">
    <source>
        <dbReference type="EMBL" id="RAL39182.1"/>
    </source>
</evidence>
<protein>
    <submittedName>
        <fullName evidence="2">Uncharacterized protein</fullName>
    </submittedName>
</protein>
<evidence type="ECO:0000256" key="1">
    <source>
        <dbReference type="SAM" id="MobiDB-lite"/>
    </source>
</evidence>
<feature type="region of interest" description="Disordered" evidence="1">
    <location>
        <begin position="106"/>
        <end position="126"/>
    </location>
</feature>
<feature type="region of interest" description="Disordered" evidence="1">
    <location>
        <begin position="1"/>
        <end position="20"/>
    </location>
</feature>
<feature type="region of interest" description="Disordered" evidence="1">
    <location>
        <begin position="26"/>
        <end position="92"/>
    </location>
</feature>
<organism evidence="2 3">
    <name type="scientific">Cuscuta australis</name>
    <dbReference type="NCBI Taxonomy" id="267555"/>
    <lineage>
        <taxon>Eukaryota</taxon>
        <taxon>Viridiplantae</taxon>
        <taxon>Streptophyta</taxon>
        <taxon>Embryophyta</taxon>
        <taxon>Tracheophyta</taxon>
        <taxon>Spermatophyta</taxon>
        <taxon>Magnoliopsida</taxon>
        <taxon>eudicotyledons</taxon>
        <taxon>Gunneridae</taxon>
        <taxon>Pentapetalae</taxon>
        <taxon>asterids</taxon>
        <taxon>lamiids</taxon>
        <taxon>Solanales</taxon>
        <taxon>Convolvulaceae</taxon>
        <taxon>Cuscuteae</taxon>
        <taxon>Cuscuta</taxon>
        <taxon>Cuscuta subgen. Grammica</taxon>
        <taxon>Cuscuta sect. Cleistogrammica</taxon>
    </lineage>
</organism>
<sequence>MVPSRFITKACSKKDHSKDGWQIIKRKGATQGATAGSSKPESGPYKFVEDKQPPQENTSNQVSPINTDKLTQETASNQDKDNVVNLDYPPSNEDVTIIVEETIQKSKPVDGKKDNTKDTSEHHSEEALEMAHHTTNTCNHDHLHLEENYSESLSDSEVLARKNSESSLDTNFIASRTRSLGITTLM</sequence>
<feature type="compositionally biased region" description="Polar residues" evidence="1">
    <location>
        <begin position="54"/>
        <end position="77"/>
    </location>
</feature>
<comment type="caution">
    <text evidence="2">The sequence shown here is derived from an EMBL/GenBank/DDBJ whole genome shotgun (WGS) entry which is preliminary data.</text>
</comment>